<name>A3XI57_LEEBM</name>
<evidence type="ECO:0000259" key="2">
    <source>
        <dbReference type="Pfam" id="PF01841"/>
    </source>
</evidence>
<dbReference type="Pfam" id="PF12969">
    <property type="entry name" value="DUF3857"/>
    <property type="match status" value="1"/>
</dbReference>
<keyword evidence="1" id="KW-0732">Signal</keyword>
<evidence type="ECO:0000259" key="3">
    <source>
        <dbReference type="Pfam" id="PF12969"/>
    </source>
</evidence>
<protein>
    <submittedName>
        <fullName evidence="4">Uncharacterized protein</fullName>
    </submittedName>
</protein>
<accession>A3XI57</accession>
<dbReference type="OrthoDB" id="98874at2"/>
<reference evidence="4 5" key="1">
    <citation type="journal article" date="2007" name="Nature">
        <title>Light stimulates growth of proteorhodopsin-containing marine Flavobacteria.</title>
        <authorList>
            <person name="Gomez-Consarnau L."/>
            <person name="Gonzalez J.M."/>
            <person name="Coll-Llado M."/>
            <person name="Gourdon P."/>
            <person name="Pascher T."/>
            <person name="Neutze R."/>
            <person name="Pedros-Alio C."/>
            <person name="Pinhassi J."/>
        </authorList>
    </citation>
    <scope>NUCLEOTIDE SEQUENCE [LARGE SCALE GENOMIC DNA]</scope>
    <source>
        <strain evidence="4 5">MED217</strain>
    </source>
</reference>
<evidence type="ECO:0000313" key="4">
    <source>
        <dbReference type="EMBL" id="EAQ51039.1"/>
    </source>
</evidence>
<organism evidence="4 5">
    <name type="scientific">Leeuwenhoekiella blandensis (strain CECT 7118 / CCUG 51940 / KCTC 22103 / MED217)</name>
    <name type="common">Flavobacterium sp. (strain MED217)</name>
    <dbReference type="NCBI Taxonomy" id="398720"/>
    <lineage>
        <taxon>Bacteria</taxon>
        <taxon>Pseudomonadati</taxon>
        <taxon>Bacteroidota</taxon>
        <taxon>Flavobacteriia</taxon>
        <taxon>Flavobacteriales</taxon>
        <taxon>Flavobacteriaceae</taxon>
        <taxon>Leeuwenhoekiella</taxon>
    </lineage>
</organism>
<dbReference type="EMBL" id="AANC01000001">
    <property type="protein sequence ID" value="EAQ51039.1"/>
    <property type="molecule type" value="Genomic_DNA"/>
</dbReference>
<sequence length="662" mass="75511">MNHLRLKSTLFVVALMSVQLLLAQDYDLDKVSEAELEMKVYAKDSLAPAVYLNKIRETYVDYKSTSGFMFVNEVTERIKILSKEGLDYATKQILSYKSNGDKERVEDIEAVTYNLVDGKIEKTKIDKEGVFENERSEHWDETTFTMPDVQVGSVVEWSYKTVSPYYKIDDLVLQESIPVVNYYAKIRTPGMFQFRRIRKGYFDIKPKESVADGGFSFQNSYGTSTYASFKELVAEYTYTDIPAIKDEVYLVNPRNYRWSVVYELISTEINEGEKKEYATTWEEVAKSIFKAKEFGGQMNPSSFIKKVAESIVANNSGTKERIDAALKYVKSKVTWNENYGKFTEDGVNKAYDKGSGDVAEINLLLTVLLRECGVQANPVLISTKQYGIPLYPTREGYNYVVVGIRNGLKTTLLDATDKLSAPNILPTRVYNWKGRMINAAGVSQELDLLETISPRRDSYISAELTEDGKLTGVLKQRFSSLEALELRHQIGNKSLVDWKNERVDYFGVDQITNHKMESLELLDKPITESLDFVIDQAVDQVPGQMYLNPLVFLRLDENPFKADERLTPVEFDYPVSQNINITIKLPQGYTVQQLPEASRIVLPGDMGSFTYSINNSGNTLQVMTKFDLKDNFIPVDSYLDLKEFFKLRITKEAEKVILQKSI</sequence>
<evidence type="ECO:0000313" key="5">
    <source>
        <dbReference type="Proteomes" id="UP000001601"/>
    </source>
</evidence>
<keyword evidence="5" id="KW-1185">Reference proteome</keyword>
<dbReference type="HOGENOM" id="CLU_026364_0_0_10"/>
<dbReference type="Gene3D" id="3.10.620.30">
    <property type="match status" value="1"/>
</dbReference>
<dbReference type="AlphaFoldDB" id="A3XI57"/>
<dbReference type="InterPro" id="IPR002931">
    <property type="entry name" value="Transglutaminase-like"/>
</dbReference>
<feature type="domain" description="DUF3857" evidence="3">
    <location>
        <begin position="73"/>
        <end position="195"/>
    </location>
</feature>
<dbReference type="Gene3D" id="2.60.120.1130">
    <property type="match status" value="1"/>
</dbReference>
<comment type="caution">
    <text evidence="4">The sequence shown here is derived from an EMBL/GenBank/DDBJ whole genome shotgun (WGS) entry which is preliminary data.</text>
</comment>
<dbReference type="Gene3D" id="2.60.40.3140">
    <property type="match status" value="1"/>
</dbReference>
<dbReference type="STRING" id="398720.MED217_15890"/>
<dbReference type="eggNOG" id="COG1305">
    <property type="taxonomic scope" value="Bacteria"/>
</dbReference>
<dbReference type="Proteomes" id="UP000001601">
    <property type="component" value="Unassembled WGS sequence"/>
</dbReference>
<dbReference type="InterPro" id="IPR024618">
    <property type="entry name" value="DUF3857"/>
</dbReference>
<dbReference type="Pfam" id="PF01841">
    <property type="entry name" value="Transglut_core"/>
    <property type="match status" value="1"/>
</dbReference>
<gene>
    <name evidence="4" type="ORF">MED217_15890</name>
</gene>
<feature type="chain" id="PRO_5002662860" evidence="1">
    <location>
        <begin position="24"/>
        <end position="662"/>
    </location>
</feature>
<evidence type="ECO:0000256" key="1">
    <source>
        <dbReference type="SAM" id="SignalP"/>
    </source>
</evidence>
<dbReference type="RefSeq" id="WP_009781518.1">
    <property type="nucleotide sequence ID" value="NZ_CH672395.1"/>
</dbReference>
<proteinExistence type="predicted"/>
<feature type="signal peptide" evidence="1">
    <location>
        <begin position="1"/>
        <end position="23"/>
    </location>
</feature>
<feature type="domain" description="Transglutaminase-like" evidence="2">
    <location>
        <begin position="306"/>
        <end position="380"/>
    </location>
</feature>